<accession>A0A6G3MHG0</accession>
<evidence type="ECO:0000256" key="1">
    <source>
        <dbReference type="ARBA" id="ARBA00008511"/>
    </source>
</evidence>
<evidence type="ECO:0000313" key="4">
    <source>
        <dbReference type="EMBL" id="NDJ93413.1"/>
    </source>
</evidence>
<reference evidence="4" key="1">
    <citation type="submission" date="2018-11" db="EMBL/GenBank/DDBJ databases">
        <title>Henneguya salminicola genome and transcriptome.</title>
        <authorList>
            <person name="Yahalomi D."/>
            <person name="Atkinson S.D."/>
            <person name="Neuhof M."/>
            <person name="Chang E.S."/>
            <person name="Philippe H."/>
            <person name="Cartwright P."/>
            <person name="Bartholomew J.L."/>
            <person name="Huchon D."/>
        </authorList>
    </citation>
    <scope>NUCLEOTIDE SEQUENCE</scope>
    <source>
        <strain evidence="4">Hz1</strain>
        <tissue evidence="4">Whole</tissue>
    </source>
</reference>
<comment type="function">
    <text evidence="2">Involved in the assembly of C/D box small nucleolar ribonucleoprotein (snoRNP) particles. Recruits the SWI/SNF complex to the core promoter of rRNA genes and enhances pre-rRNA transcription. Mediates interaction of TELO2 with the R2TP complex which is necessary for the stability of MTOR and SMG1. Positively regulates the assembly and activity of the mTORC1 complex.</text>
</comment>
<dbReference type="AlphaFoldDB" id="A0A6G3MHG0"/>
<comment type="similarity">
    <text evidence="1">Belongs to the PIH1 family.</text>
</comment>
<evidence type="ECO:0000259" key="3">
    <source>
        <dbReference type="Pfam" id="PF08190"/>
    </source>
</evidence>
<dbReference type="EMBL" id="GHBP01003527">
    <property type="protein sequence ID" value="NDJ93413.1"/>
    <property type="molecule type" value="Transcribed_RNA"/>
</dbReference>
<dbReference type="PANTHER" id="PTHR22997">
    <property type="entry name" value="PIH1 DOMAIN-CONTAINING PROTEIN 1"/>
    <property type="match status" value="1"/>
</dbReference>
<sequence length="108" mass="12536">MATRELLDISQDRENIKSKFIFFKNDEEKFHTVKNEIIKPIPLFCLKALCKDENKIFINFCTSPLVPEPCTTNEYEIMEKMTTHPEKTCIPICVGPPHKENDNEGYGL</sequence>
<dbReference type="GO" id="GO:0005737">
    <property type="term" value="C:cytoplasm"/>
    <property type="evidence" value="ECO:0007669"/>
    <property type="project" value="TreeGrafter"/>
</dbReference>
<dbReference type="InterPro" id="IPR012981">
    <property type="entry name" value="PIH1_N"/>
</dbReference>
<dbReference type="InterPro" id="IPR050734">
    <property type="entry name" value="PIH1/Kintoun_subfamily"/>
</dbReference>
<organism evidence="4">
    <name type="scientific">Henneguya salminicola</name>
    <name type="common">Myxosporean</name>
    <dbReference type="NCBI Taxonomy" id="69463"/>
    <lineage>
        <taxon>Eukaryota</taxon>
        <taxon>Metazoa</taxon>
        <taxon>Cnidaria</taxon>
        <taxon>Myxozoa</taxon>
        <taxon>Myxosporea</taxon>
        <taxon>Bivalvulida</taxon>
        <taxon>Platysporina</taxon>
        <taxon>Myxobolidae</taxon>
        <taxon>Henneguya</taxon>
    </lineage>
</organism>
<dbReference type="Pfam" id="PF08190">
    <property type="entry name" value="PIH1"/>
    <property type="match status" value="1"/>
</dbReference>
<feature type="domain" description="PIH1 N-terminal" evidence="3">
    <location>
        <begin position="31"/>
        <end position="105"/>
    </location>
</feature>
<proteinExistence type="inferred from homology"/>
<dbReference type="PANTHER" id="PTHR22997:SF0">
    <property type="entry name" value="PIH1 DOMAIN-CONTAINING PROTEIN 1"/>
    <property type="match status" value="1"/>
</dbReference>
<protein>
    <submittedName>
        <fullName evidence="4">PIH1 domain-containing protein 1 (Trinotate prediction)</fullName>
    </submittedName>
</protein>
<name>A0A6G3MHG0_HENSL</name>
<evidence type="ECO:0000256" key="2">
    <source>
        <dbReference type="ARBA" id="ARBA00046233"/>
    </source>
</evidence>